<dbReference type="GeneID" id="37107593"/>
<accession>A0A317WDZ3</accession>
<reference evidence="1 2" key="1">
    <citation type="submission" date="2016-12" db="EMBL/GenBank/DDBJ databases">
        <title>The genomes of Aspergillus section Nigri reveals drivers in fungal speciation.</title>
        <authorList>
            <consortium name="DOE Joint Genome Institute"/>
            <person name="Vesth T.C."/>
            <person name="Nybo J."/>
            <person name="Theobald S."/>
            <person name="Brandl J."/>
            <person name="Frisvad J.C."/>
            <person name="Nielsen K.F."/>
            <person name="Lyhne E.K."/>
            <person name="Kogle M.E."/>
            <person name="Kuo A."/>
            <person name="Riley R."/>
            <person name="Clum A."/>
            <person name="Nolan M."/>
            <person name="Lipzen A."/>
            <person name="Salamov A."/>
            <person name="Henrissat B."/>
            <person name="Wiebenga A."/>
            <person name="De Vries R.P."/>
            <person name="Grigoriev I.V."/>
            <person name="Mortensen U.H."/>
            <person name="Andersen M.R."/>
            <person name="Baker S.E."/>
        </authorList>
    </citation>
    <scope>NUCLEOTIDE SEQUENCE [LARGE SCALE GENOMIC DNA]</scope>
    <source>
        <strain evidence="1 2">CBS 115572</strain>
    </source>
</reference>
<keyword evidence="2" id="KW-1185">Reference proteome</keyword>
<protein>
    <submittedName>
        <fullName evidence="1">Uncharacterized protein</fullName>
    </submittedName>
</protein>
<dbReference type="RefSeq" id="XP_025466424.1">
    <property type="nucleotide sequence ID" value="XM_025605450.1"/>
</dbReference>
<name>A0A317WDZ3_9EURO</name>
<dbReference type="OrthoDB" id="5271495at2759"/>
<gene>
    <name evidence="1" type="ORF">BO94DRAFT_101009</name>
</gene>
<sequence>MTYQLSITVFGLGDDPNHRSHWGFTIRQPSTRIIDLLHVRLIDLDKLWYQFEPRLGTDLADLATMQAVGMCRLAELDHQQRQQVIQVIGNEPAPRDGARRCQDWVFSTLIALEVEELVPPGTSEIWKGMVGRPAAKVEMAVGDDWTEFGCL</sequence>
<proteinExistence type="predicted"/>
<dbReference type="STRING" id="1450535.A0A317WDZ3"/>
<dbReference type="Proteomes" id="UP000246702">
    <property type="component" value="Unassembled WGS sequence"/>
</dbReference>
<dbReference type="EMBL" id="MSFK01000017">
    <property type="protein sequence ID" value="PWY84499.1"/>
    <property type="molecule type" value="Genomic_DNA"/>
</dbReference>
<evidence type="ECO:0000313" key="1">
    <source>
        <dbReference type="EMBL" id="PWY84499.1"/>
    </source>
</evidence>
<comment type="caution">
    <text evidence="1">The sequence shown here is derived from an EMBL/GenBank/DDBJ whole genome shotgun (WGS) entry which is preliminary data.</text>
</comment>
<dbReference type="AlphaFoldDB" id="A0A317WDZ3"/>
<evidence type="ECO:0000313" key="2">
    <source>
        <dbReference type="Proteomes" id="UP000246702"/>
    </source>
</evidence>
<organism evidence="1 2">
    <name type="scientific">Aspergillus sclerotioniger CBS 115572</name>
    <dbReference type="NCBI Taxonomy" id="1450535"/>
    <lineage>
        <taxon>Eukaryota</taxon>
        <taxon>Fungi</taxon>
        <taxon>Dikarya</taxon>
        <taxon>Ascomycota</taxon>
        <taxon>Pezizomycotina</taxon>
        <taxon>Eurotiomycetes</taxon>
        <taxon>Eurotiomycetidae</taxon>
        <taxon>Eurotiales</taxon>
        <taxon>Aspergillaceae</taxon>
        <taxon>Aspergillus</taxon>
        <taxon>Aspergillus subgen. Circumdati</taxon>
    </lineage>
</organism>